<comment type="subcellular location">
    <subcellularLocation>
        <location evidence="7">Cytoplasm</location>
    </subcellularLocation>
</comment>
<dbReference type="InterPro" id="IPR020584">
    <property type="entry name" value="DNA_recomb/repair_RecA_CS"/>
</dbReference>
<dbReference type="NCBIfam" id="TIGR02012">
    <property type="entry name" value="tigrfam_recA"/>
    <property type="match status" value="1"/>
</dbReference>
<dbReference type="InterPro" id="IPR020587">
    <property type="entry name" value="RecA_monomer-monomer_interface"/>
</dbReference>
<evidence type="ECO:0000259" key="11">
    <source>
        <dbReference type="PROSITE" id="PS50163"/>
    </source>
</evidence>
<comment type="caution">
    <text evidence="12">The sequence shown here is derived from an EMBL/GenBank/DDBJ whole genome shotgun (WGS) entry which is preliminary data.</text>
</comment>
<dbReference type="Proteomes" id="UP000658258">
    <property type="component" value="Unassembled WGS sequence"/>
</dbReference>
<dbReference type="EMBL" id="BNAG01000006">
    <property type="protein sequence ID" value="GHE75233.1"/>
    <property type="molecule type" value="Genomic_DNA"/>
</dbReference>
<evidence type="ECO:0000256" key="6">
    <source>
        <dbReference type="ARBA" id="ARBA00023172"/>
    </source>
</evidence>
<dbReference type="SMART" id="SM00382">
    <property type="entry name" value="AAA"/>
    <property type="match status" value="1"/>
</dbReference>
<dbReference type="InterPro" id="IPR027417">
    <property type="entry name" value="P-loop_NTPase"/>
</dbReference>
<organism evidence="12 13">
    <name type="scientific">Roseivirga thermotolerans</name>
    <dbReference type="NCBI Taxonomy" id="1758176"/>
    <lineage>
        <taxon>Bacteria</taxon>
        <taxon>Pseudomonadati</taxon>
        <taxon>Bacteroidota</taxon>
        <taxon>Cytophagia</taxon>
        <taxon>Cytophagales</taxon>
        <taxon>Roseivirgaceae</taxon>
        <taxon>Roseivirga</taxon>
    </lineage>
</organism>
<keyword evidence="13" id="KW-1185">Reference proteome</keyword>
<gene>
    <name evidence="7 12" type="primary">recA</name>
    <name evidence="12" type="ORF">GCM10011340_34990</name>
</gene>
<dbReference type="Pfam" id="PF21096">
    <property type="entry name" value="RecA_C"/>
    <property type="match status" value="1"/>
</dbReference>
<keyword evidence="7 8" id="KW-0234">DNA repair</keyword>
<dbReference type="PANTHER" id="PTHR45900">
    <property type="entry name" value="RECA"/>
    <property type="match status" value="1"/>
</dbReference>
<reference evidence="13" key="1">
    <citation type="journal article" date="2019" name="Int. J. Syst. Evol. Microbiol.">
        <title>The Global Catalogue of Microorganisms (GCM) 10K type strain sequencing project: providing services to taxonomists for standard genome sequencing and annotation.</title>
        <authorList>
            <consortium name="The Broad Institute Genomics Platform"/>
            <consortium name="The Broad Institute Genome Sequencing Center for Infectious Disease"/>
            <person name="Wu L."/>
            <person name="Ma J."/>
        </authorList>
    </citation>
    <scope>NUCLEOTIDE SEQUENCE [LARGE SCALE GENOMIC DNA]</scope>
    <source>
        <strain evidence="13">CGMCC 1.15111</strain>
    </source>
</reference>
<dbReference type="CDD" id="cd00983">
    <property type="entry name" value="RecA"/>
    <property type="match status" value="1"/>
</dbReference>
<dbReference type="SUPFAM" id="SSF52540">
    <property type="entry name" value="P-loop containing nucleoside triphosphate hydrolases"/>
    <property type="match status" value="1"/>
</dbReference>
<evidence type="ECO:0000256" key="7">
    <source>
        <dbReference type="HAMAP-Rule" id="MF_00268"/>
    </source>
</evidence>
<dbReference type="InterPro" id="IPR020588">
    <property type="entry name" value="RecA_ATP-bd"/>
</dbReference>
<evidence type="ECO:0000256" key="5">
    <source>
        <dbReference type="ARBA" id="ARBA00023125"/>
    </source>
</evidence>
<evidence type="ECO:0000259" key="10">
    <source>
        <dbReference type="PROSITE" id="PS50162"/>
    </source>
</evidence>
<evidence type="ECO:0000256" key="9">
    <source>
        <dbReference type="RuleBase" id="RU004527"/>
    </source>
</evidence>
<comment type="similarity">
    <text evidence="1 7 9">Belongs to the RecA family.</text>
</comment>
<keyword evidence="7 9" id="KW-0227">DNA damage</keyword>
<accession>A0ABQ3IED8</accession>
<evidence type="ECO:0000256" key="1">
    <source>
        <dbReference type="ARBA" id="ARBA00009391"/>
    </source>
</evidence>
<dbReference type="Pfam" id="PF00154">
    <property type="entry name" value="RecA_N"/>
    <property type="match status" value="1"/>
</dbReference>
<dbReference type="InterPro" id="IPR049428">
    <property type="entry name" value="RecA-like_N"/>
</dbReference>
<feature type="domain" description="RecA family profile 2" evidence="11">
    <location>
        <begin position="201"/>
        <end position="275"/>
    </location>
</feature>
<comment type="function">
    <text evidence="7">Can catalyze the hydrolysis of ATP in the presence of single-stranded DNA, the ATP-dependent uptake of single-stranded DNA by duplex DNA, and the ATP-dependent hybridization of homologous single-stranded DNAs. It interacts with LexA causing its activation and leading to its autocatalytic cleavage.</text>
</comment>
<keyword evidence="7" id="KW-0963">Cytoplasm</keyword>
<dbReference type="InterPro" id="IPR023400">
    <property type="entry name" value="RecA_C_sf"/>
</dbReference>
<keyword evidence="3 7" id="KW-0547">Nucleotide-binding</keyword>
<dbReference type="InterPro" id="IPR013765">
    <property type="entry name" value="DNA_recomb/repair_RecA"/>
</dbReference>
<evidence type="ECO:0000256" key="2">
    <source>
        <dbReference type="ARBA" id="ARBA00015553"/>
    </source>
</evidence>
<evidence type="ECO:0000313" key="12">
    <source>
        <dbReference type="EMBL" id="GHE75233.1"/>
    </source>
</evidence>
<dbReference type="HAMAP" id="MF_00268">
    <property type="entry name" value="RecA"/>
    <property type="match status" value="1"/>
</dbReference>
<keyword evidence="7 8" id="KW-0742">SOS response</keyword>
<dbReference type="PROSITE" id="PS50162">
    <property type="entry name" value="RECA_2"/>
    <property type="match status" value="1"/>
</dbReference>
<dbReference type="SUPFAM" id="SSF54752">
    <property type="entry name" value="RecA protein, C-terminal domain"/>
    <property type="match status" value="1"/>
</dbReference>
<sequence length="338" mass="36529">MSDKSEKLKALQLTIDKLEKTYGKGAVMKLSDDKVVDLPSIPTGSLGLDIALGIGGIPRGRIIEIYGPESSGKTTLTMHCIAEAQKKGGLAAFIDAEHAFDKTYAEKLGIDTENLLIAQPDNGEQALEIAEHLIRSGAIDIIVIDSVAALVPKGELEGEMGDSKMGLQARLMSQALRKLTGTINKTGCACIFINQLREKIGVMFGNPETTTGGNALKFYSSVRLDIRRIGQIKESADNVMGNRTRVKVVKNKVAPPFKVVEFDIMYGQGISKSGEILDIGVELGIIKKSGSWFSYENEKLGQGRDSVKSLIEDNPELAEELEGKIKAHINGEVAVEKE</sequence>
<keyword evidence="5 7" id="KW-0238">DNA-binding</keyword>
<dbReference type="Gene3D" id="3.40.50.300">
    <property type="entry name" value="P-loop containing nucleotide triphosphate hydrolases"/>
    <property type="match status" value="1"/>
</dbReference>
<evidence type="ECO:0000256" key="4">
    <source>
        <dbReference type="ARBA" id="ARBA00022840"/>
    </source>
</evidence>
<evidence type="ECO:0000256" key="3">
    <source>
        <dbReference type="ARBA" id="ARBA00022741"/>
    </source>
</evidence>
<keyword evidence="4 7" id="KW-0067">ATP-binding</keyword>
<proteinExistence type="inferred from homology"/>
<dbReference type="PROSITE" id="PS50163">
    <property type="entry name" value="RECA_3"/>
    <property type="match status" value="1"/>
</dbReference>
<evidence type="ECO:0000256" key="8">
    <source>
        <dbReference type="RuleBase" id="RU000526"/>
    </source>
</evidence>
<feature type="binding site" evidence="7">
    <location>
        <begin position="67"/>
        <end position="74"/>
    </location>
    <ligand>
        <name>ATP</name>
        <dbReference type="ChEBI" id="CHEBI:30616"/>
    </ligand>
</feature>
<name>A0ABQ3IED8_9BACT</name>
<dbReference type="InterPro" id="IPR003593">
    <property type="entry name" value="AAA+_ATPase"/>
</dbReference>
<dbReference type="PROSITE" id="PS00321">
    <property type="entry name" value="RECA_1"/>
    <property type="match status" value="1"/>
</dbReference>
<keyword evidence="6 7" id="KW-0233">DNA recombination</keyword>
<dbReference type="PANTHER" id="PTHR45900:SF1">
    <property type="entry name" value="MITOCHONDRIAL DNA REPAIR PROTEIN RECA HOMOLOG-RELATED"/>
    <property type="match status" value="1"/>
</dbReference>
<protein>
    <recommendedName>
        <fullName evidence="2 7">Protein RecA</fullName>
    </recommendedName>
    <alternativeName>
        <fullName evidence="7 8">Recombinase A</fullName>
    </alternativeName>
</protein>
<dbReference type="PRINTS" id="PR00142">
    <property type="entry name" value="RECA"/>
</dbReference>
<dbReference type="InterPro" id="IPR049261">
    <property type="entry name" value="RecA-like_C"/>
</dbReference>
<evidence type="ECO:0000313" key="13">
    <source>
        <dbReference type="Proteomes" id="UP000658258"/>
    </source>
</evidence>
<feature type="domain" description="RecA family profile 1" evidence="10">
    <location>
        <begin position="37"/>
        <end position="196"/>
    </location>
</feature>
<dbReference type="RefSeq" id="WP_189631612.1">
    <property type="nucleotide sequence ID" value="NZ_BNAG01000006.1"/>
</dbReference>